<gene>
    <name evidence="6" type="ORF">ACFOOL_03575</name>
</gene>
<accession>A0ABV7WZU3</accession>
<dbReference type="SUPFAM" id="SSF46785">
    <property type="entry name" value="Winged helix' DNA-binding domain"/>
    <property type="match status" value="1"/>
</dbReference>
<keyword evidence="7" id="KW-1185">Reference proteome</keyword>
<evidence type="ECO:0000313" key="7">
    <source>
        <dbReference type="Proteomes" id="UP001595613"/>
    </source>
</evidence>
<organism evidence="6 7">
    <name type="scientific">Devosia honganensis</name>
    <dbReference type="NCBI Taxonomy" id="1610527"/>
    <lineage>
        <taxon>Bacteria</taxon>
        <taxon>Pseudomonadati</taxon>
        <taxon>Pseudomonadota</taxon>
        <taxon>Alphaproteobacteria</taxon>
        <taxon>Hyphomicrobiales</taxon>
        <taxon>Devosiaceae</taxon>
        <taxon>Devosia</taxon>
    </lineage>
</organism>
<keyword evidence="2" id="KW-0805">Transcription regulation</keyword>
<dbReference type="Pfam" id="PF03466">
    <property type="entry name" value="LysR_substrate"/>
    <property type="match status" value="1"/>
</dbReference>
<comment type="similarity">
    <text evidence="1">Belongs to the LysR transcriptional regulatory family.</text>
</comment>
<keyword evidence="3" id="KW-0238">DNA-binding</keyword>
<protein>
    <submittedName>
        <fullName evidence="6">LysR family transcriptional regulator</fullName>
    </submittedName>
</protein>
<dbReference type="InterPro" id="IPR036390">
    <property type="entry name" value="WH_DNA-bd_sf"/>
</dbReference>
<dbReference type="RefSeq" id="WP_380094924.1">
    <property type="nucleotide sequence ID" value="NZ_JBHRYD010000001.1"/>
</dbReference>
<evidence type="ECO:0000256" key="1">
    <source>
        <dbReference type="ARBA" id="ARBA00009437"/>
    </source>
</evidence>
<feature type="domain" description="HTH lysR-type" evidence="5">
    <location>
        <begin position="8"/>
        <end position="65"/>
    </location>
</feature>
<sequence>MDRDADRIDWNQLRAFLATVEAGSLSGAARRLGLTQPTLGRQVAALEAALQVTLFERVGRSLSLTQAGRDMLAPLHAMNEAVELVSLLASRQSQSVEGLVRITASDVYARHVLPPVLARLRREAPGIVIDVVASNEVEDLMRRRADIAIRHVPPREAELIARRCPDSSARLYATPAYLESVGRPATSQALALADFIGFSESVDVLLGELRRHGLPLGKKNFPILSNSGLVAWDLVRRGMGIGIMMDVVARRTPEVVDAWPDFSGVPVPTWLATHRELRTSARIRLVFDVLADCLLHPAGADDN</sequence>
<evidence type="ECO:0000256" key="3">
    <source>
        <dbReference type="ARBA" id="ARBA00023125"/>
    </source>
</evidence>
<dbReference type="SUPFAM" id="SSF53850">
    <property type="entry name" value="Periplasmic binding protein-like II"/>
    <property type="match status" value="1"/>
</dbReference>
<dbReference type="InterPro" id="IPR058163">
    <property type="entry name" value="LysR-type_TF_proteobact-type"/>
</dbReference>
<dbReference type="PRINTS" id="PR00039">
    <property type="entry name" value="HTHLYSR"/>
</dbReference>
<evidence type="ECO:0000259" key="5">
    <source>
        <dbReference type="PROSITE" id="PS50931"/>
    </source>
</evidence>
<dbReference type="Gene3D" id="3.40.190.290">
    <property type="match status" value="1"/>
</dbReference>
<comment type="caution">
    <text evidence="6">The sequence shown here is derived from an EMBL/GenBank/DDBJ whole genome shotgun (WGS) entry which is preliminary data.</text>
</comment>
<evidence type="ECO:0000256" key="4">
    <source>
        <dbReference type="ARBA" id="ARBA00023163"/>
    </source>
</evidence>
<dbReference type="InterPro" id="IPR005119">
    <property type="entry name" value="LysR_subst-bd"/>
</dbReference>
<name>A0ABV7WZU3_9HYPH</name>
<keyword evidence="4" id="KW-0804">Transcription</keyword>
<proteinExistence type="inferred from homology"/>
<dbReference type="Gene3D" id="1.10.10.10">
    <property type="entry name" value="Winged helix-like DNA-binding domain superfamily/Winged helix DNA-binding domain"/>
    <property type="match status" value="1"/>
</dbReference>
<evidence type="ECO:0000313" key="6">
    <source>
        <dbReference type="EMBL" id="MFC3703834.1"/>
    </source>
</evidence>
<dbReference type="PANTHER" id="PTHR30537">
    <property type="entry name" value="HTH-TYPE TRANSCRIPTIONAL REGULATOR"/>
    <property type="match status" value="1"/>
</dbReference>
<dbReference type="Proteomes" id="UP001595613">
    <property type="component" value="Unassembled WGS sequence"/>
</dbReference>
<reference evidence="7" key="1">
    <citation type="journal article" date="2019" name="Int. J. Syst. Evol. Microbiol.">
        <title>The Global Catalogue of Microorganisms (GCM) 10K type strain sequencing project: providing services to taxonomists for standard genome sequencing and annotation.</title>
        <authorList>
            <consortium name="The Broad Institute Genomics Platform"/>
            <consortium name="The Broad Institute Genome Sequencing Center for Infectious Disease"/>
            <person name="Wu L."/>
            <person name="Ma J."/>
        </authorList>
    </citation>
    <scope>NUCLEOTIDE SEQUENCE [LARGE SCALE GENOMIC DNA]</scope>
    <source>
        <strain evidence="7">KCTC 42281</strain>
    </source>
</reference>
<dbReference type="PROSITE" id="PS50931">
    <property type="entry name" value="HTH_LYSR"/>
    <property type="match status" value="1"/>
</dbReference>
<dbReference type="InterPro" id="IPR000847">
    <property type="entry name" value="LysR_HTH_N"/>
</dbReference>
<dbReference type="InterPro" id="IPR036388">
    <property type="entry name" value="WH-like_DNA-bd_sf"/>
</dbReference>
<evidence type="ECO:0000256" key="2">
    <source>
        <dbReference type="ARBA" id="ARBA00023015"/>
    </source>
</evidence>
<dbReference type="PANTHER" id="PTHR30537:SF3">
    <property type="entry name" value="TRANSCRIPTIONAL REGULATORY PROTEIN"/>
    <property type="match status" value="1"/>
</dbReference>
<dbReference type="EMBL" id="JBHRYD010000001">
    <property type="protein sequence ID" value="MFC3703834.1"/>
    <property type="molecule type" value="Genomic_DNA"/>
</dbReference>
<dbReference type="Pfam" id="PF00126">
    <property type="entry name" value="HTH_1"/>
    <property type="match status" value="1"/>
</dbReference>